<sequence>MTHLMAGFCPLVDALCCPNLLGYHRVNGIWILDINDDLVSEILIGDRINSFNGLSDVNLNKFRALCICGTRLTSARRLSRLGFGFWGKRKEKLRGDSLRRKEKRLWEKCNIFTHFG</sequence>
<evidence type="ECO:0000313" key="2">
    <source>
        <dbReference type="Proteomes" id="UP001054252"/>
    </source>
</evidence>
<reference evidence="1 2" key="1">
    <citation type="journal article" date="2021" name="Commun. Biol.">
        <title>The genome of Shorea leprosula (Dipterocarpaceae) highlights the ecological relevance of drought in aseasonal tropical rainforests.</title>
        <authorList>
            <person name="Ng K.K.S."/>
            <person name="Kobayashi M.J."/>
            <person name="Fawcett J.A."/>
            <person name="Hatakeyama M."/>
            <person name="Paape T."/>
            <person name="Ng C.H."/>
            <person name="Ang C.C."/>
            <person name="Tnah L.H."/>
            <person name="Lee C.T."/>
            <person name="Nishiyama T."/>
            <person name="Sese J."/>
            <person name="O'Brien M.J."/>
            <person name="Copetti D."/>
            <person name="Mohd Noor M.I."/>
            <person name="Ong R.C."/>
            <person name="Putra M."/>
            <person name="Sireger I.Z."/>
            <person name="Indrioko S."/>
            <person name="Kosugi Y."/>
            <person name="Izuno A."/>
            <person name="Isagi Y."/>
            <person name="Lee S.L."/>
            <person name="Shimizu K.K."/>
        </authorList>
    </citation>
    <scope>NUCLEOTIDE SEQUENCE [LARGE SCALE GENOMIC DNA]</scope>
    <source>
        <strain evidence="1">214</strain>
    </source>
</reference>
<evidence type="ECO:0000313" key="1">
    <source>
        <dbReference type="EMBL" id="GKV03851.1"/>
    </source>
</evidence>
<comment type="caution">
    <text evidence="1">The sequence shown here is derived from an EMBL/GenBank/DDBJ whole genome shotgun (WGS) entry which is preliminary data.</text>
</comment>
<gene>
    <name evidence="1" type="ORF">SLEP1_g16093</name>
</gene>
<organism evidence="1 2">
    <name type="scientific">Rubroshorea leprosula</name>
    <dbReference type="NCBI Taxonomy" id="152421"/>
    <lineage>
        <taxon>Eukaryota</taxon>
        <taxon>Viridiplantae</taxon>
        <taxon>Streptophyta</taxon>
        <taxon>Embryophyta</taxon>
        <taxon>Tracheophyta</taxon>
        <taxon>Spermatophyta</taxon>
        <taxon>Magnoliopsida</taxon>
        <taxon>eudicotyledons</taxon>
        <taxon>Gunneridae</taxon>
        <taxon>Pentapetalae</taxon>
        <taxon>rosids</taxon>
        <taxon>malvids</taxon>
        <taxon>Malvales</taxon>
        <taxon>Dipterocarpaceae</taxon>
        <taxon>Rubroshorea</taxon>
    </lineage>
</organism>
<dbReference type="Proteomes" id="UP001054252">
    <property type="component" value="Unassembled WGS sequence"/>
</dbReference>
<dbReference type="EMBL" id="BPVZ01000021">
    <property type="protein sequence ID" value="GKV03851.1"/>
    <property type="molecule type" value="Genomic_DNA"/>
</dbReference>
<protein>
    <submittedName>
        <fullName evidence="1">Uncharacterized protein</fullName>
    </submittedName>
</protein>
<keyword evidence="2" id="KW-1185">Reference proteome</keyword>
<accession>A0AAV5IVP2</accession>
<proteinExistence type="predicted"/>
<dbReference type="AlphaFoldDB" id="A0AAV5IVP2"/>
<name>A0AAV5IVP2_9ROSI</name>